<feature type="compositionally biased region" description="Basic and acidic residues" evidence="1">
    <location>
        <begin position="291"/>
        <end position="302"/>
    </location>
</feature>
<feature type="region of interest" description="Disordered" evidence="1">
    <location>
        <begin position="552"/>
        <end position="591"/>
    </location>
</feature>
<feature type="region of interest" description="Disordered" evidence="1">
    <location>
        <begin position="464"/>
        <end position="483"/>
    </location>
</feature>
<gene>
    <name evidence="3" type="ORF">HERILL_LOCUS11511</name>
</gene>
<feature type="compositionally biased region" description="Polar residues" evidence="1">
    <location>
        <begin position="761"/>
        <end position="779"/>
    </location>
</feature>
<dbReference type="Proteomes" id="UP000594454">
    <property type="component" value="Chromosome 4"/>
</dbReference>
<feature type="compositionally biased region" description="Basic residues" evidence="1">
    <location>
        <begin position="1289"/>
        <end position="1299"/>
    </location>
</feature>
<feature type="compositionally biased region" description="Polar residues" evidence="1">
    <location>
        <begin position="941"/>
        <end position="951"/>
    </location>
</feature>
<evidence type="ECO:0000313" key="3">
    <source>
        <dbReference type="EMBL" id="CAD7088923.1"/>
    </source>
</evidence>
<feature type="region of interest" description="Disordered" evidence="1">
    <location>
        <begin position="1250"/>
        <end position="1306"/>
    </location>
</feature>
<feature type="compositionally biased region" description="Basic and acidic residues" evidence="1">
    <location>
        <begin position="924"/>
        <end position="940"/>
    </location>
</feature>
<evidence type="ECO:0000256" key="1">
    <source>
        <dbReference type="SAM" id="MobiDB-lite"/>
    </source>
</evidence>
<sequence>MILVQYLILAAICYYTANGSDEKTTKVLSCAQPSQLKESMALGNRTWVVPDKSATGQDIICSHLATSDGIRMCACMCQTNLYGISDDPDIIWTIPKYRKCGDPGDAKDIKIYCYDLTTTDNNRMCSCTCRTFRDESYSVSVDALKIQEVVANEIKKSVKLNAGANFIEEPMKKSGYELLEQAKKSQVPGEAQSEVKVFTVQRVPEIIPDEPIAVSKLVVSSEEPMILREQLIYKVEPKKLNDEIISIKYEKEQLAEKTPDNYQTENRAVKSNEVVNEVSSGIGVAGPSNKLDLKQDDPDLKRSSTLPNNEIPNIDSADLLVERRVRTSNELEAELQPVSNVKELQPDSLKIEKSGSLTNDGNVPVTPVVVIVERKNPNNEAVVVSQNQELEKMPKIEVIENVPNVEIETSENQYINQPKSLIEVLSNEPRNEVRLESSTELAKLTGTSTSISATPLYVVNSENDTTEIQNRSEPATSLTSSEENQAQLLVDPIKITANGSKSENSISETMGSIMDRTEVLLMSSAGSEQPRLLVELDKSNETDPIFESKTSEVTTHYTEPLAVPTSKKDQLGPPLGPDQNDLQEARSDSTTIEKSNLIDDHTEYLKETINQKEQPKLSIETNRTILKDLLPENQVSPISQVVEVRTETSVGLKMELQQGGKGLEVTTVAEPTSSSAAEPVAPILPPELTLQQIILMNKPTPVEITEGEPLKVSLNDSVLNPDEENFEPTSRSLSTVQLLQSNNQNEVLLHTKDTLGHNKNIDQNVADKSNQNSNADTDGNRNYNFGVILEVSMSSTPLAEVSIENIGPTGNEITESTERNNRNQTDRILYTEALNNPRSGINYQIDPIEPTYQSNHDNVELQNDVVVVYPNSKLANLKAKPTKVATSTLNPQTSARAAKKDEKVFVVYSLSVTEAPPSSTPKNLEMDKPEELPSELEKVTGESSGPLSTASPTVIHVEQKQVTSTSIIPVLKKAVISSSTVPTLLEETVTPKVANTLEKPASLPGLQVTVTELTKKEHILPTGIINISAFEANGEESIDPLELNNPPPEPHTHSAERRMDTVEIEDENEDEHVTIAYSGKVYQTILNPASIEVAESVPAMIQKDSSVTPKSSEIHSAPEVEVLPTLVKAVTASSIIPKHKDIINSSAIVPEQTSSLILATSTTPVPSTSTLHAVNPMSPEEVKLKRQNQFMEFLKKRSKESSKHRLTATSLRKSPPTRAPSVDIRKMLTDVSQKRIALLKGRRKSITQTTEINKVDEEAETEKSNSNLPQTTSMPKRPTAIRRSDSGTGRRRPLPRLRTTRPPLEE</sequence>
<feature type="region of interest" description="Disordered" evidence="1">
    <location>
        <begin position="758"/>
        <end position="779"/>
    </location>
</feature>
<accession>A0A7R8YXE4</accession>
<evidence type="ECO:0000313" key="4">
    <source>
        <dbReference type="Proteomes" id="UP000594454"/>
    </source>
</evidence>
<feature type="signal peptide" evidence="2">
    <location>
        <begin position="1"/>
        <end position="19"/>
    </location>
</feature>
<feature type="compositionally biased region" description="Polar residues" evidence="1">
    <location>
        <begin position="1264"/>
        <end position="1274"/>
    </location>
</feature>
<dbReference type="EMBL" id="LR899012">
    <property type="protein sequence ID" value="CAD7088923.1"/>
    <property type="molecule type" value="Genomic_DNA"/>
</dbReference>
<feature type="region of interest" description="Disordered" evidence="1">
    <location>
        <begin position="1196"/>
        <end position="1221"/>
    </location>
</feature>
<dbReference type="OrthoDB" id="10686756at2759"/>
<feature type="chain" id="PRO_5030503968" evidence="2">
    <location>
        <begin position="20"/>
        <end position="1306"/>
    </location>
</feature>
<evidence type="ECO:0000256" key="2">
    <source>
        <dbReference type="SAM" id="SignalP"/>
    </source>
</evidence>
<dbReference type="InParanoid" id="A0A7R8YXE4"/>
<organism evidence="3 4">
    <name type="scientific">Hermetia illucens</name>
    <name type="common">Black soldier fly</name>
    <dbReference type="NCBI Taxonomy" id="343691"/>
    <lineage>
        <taxon>Eukaryota</taxon>
        <taxon>Metazoa</taxon>
        <taxon>Ecdysozoa</taxon>
        <taxon>Arthropoda</taxon>
        <taxon>Hexapoda</taxon>
        <taxon>Insecta</taxon>
        <taxon>Pterygota</taxon>
        <taxon>Neoptera</taxon>
        <taxon>Endopterygota</taxon>
        <taxon>Diptera</taxon>
        <taxon>Brachycera</taxon>
        <taxon>Stratiomyomorpha</taxon>
        <taxon>Stratiomyidae</taxon>
        <taxon>Hermetiinae</taxon>
        <taxon>Hermetia</taxon>
    </lineage>
</organism>
<keyword evidence="4" id="KW-1185">Reference proteome</keyword>
<proteinExistence type="predicted"/>
<reference evidence="3 4" key="1">
    <citation type="submission" date="2020-11" db="EMBL/GenBank/DDBJ databases">
        <authorList>
            <person name="Wallbank WR R."/>
            <person name="Pardo Diaz C."/>
            <person name="Kozak K."/>
            <person name="Martin S."/>
            <person name="Jiggins C."/>
            <person name="Moest M."/>
            <person name="Warren A I."/>
            <person name="Generalovic N T."/>
            <person name="Byers J.R.P. K."/>
            <person name="Montejo-Kovacevich G."/>
            <person name="Yen C E."/>
        </authorList>
    </citation>
    <scope>NUCLEOTIDE SEQUENCE [LARGE SCALE GENOMIC DNA]</scope>
</reference>
<name>A0A7R8YXE4_HERIL</name>
<keyword evidence="2" id="KW-0732">Signal</keyword>
<feature type="region of interest" description="Disordered" evidence="1">
    <location>
        <begin position="285"/>
        <end position="311"/>
    </location>
</feature>
<feature type="region of interest" description="Disordered" evidence="1">
    <location>
        <begin position="914"/>
        <end position="951"/>
    </location>
</feature>
<protein>
    <submittedName>
        <fullName evidence="3">Uncharacterized protein</fullName>
    </submittedName>
</protein>